<accession>A0A2S3IFM3</accession>
<keyword evidence="15" id="KW-0325">Glycoprotein</keyword>
<feature type="domain" description="Protein kinase" evidence="17">
    <location>
        <begin position="230"/>
        <end position="506"/>
    </location>
</feature>
<dbReference type="Pfam" id="PF00069">
    <property type="entry name" value="Pkinase"/>
    <property type="match status" value="1"/>
</dbReference>
<dbReference type="EMBL" id="CM008053">
    <property type="protein sequence ID" value="PAN43676.1"/>
    <property type="molecule type" value="Genomic_DNA"/>
</dbReference>
<keyword evidence="4" id="KW-1003">Cell membrane</keyword>
<keyword evidence="11 16" id="KW-0067">ATP-binding</keyword>
<keyword evidence="9 16" id="KW-0547">Nucleotide-binding</keyword>
<dbReference type="AlphaFoldDB" id="A0A2S3IFM3"/>
<evidence type="ECO:0000256" key="4">
    <source>
        <dbReference type="ARBA" id="ARBA00022475"/>
    </source>
</evidence>
<dbReference type="CDD" id="cd21037">
    <property type="entry name" value="MLKL_NTD"/>
    <property type="match status" value="1"/>
</dbReference>
<dbReference type="InterPro" id="IPR045766">
    <property type="entry name" value="MCAfunc"/>
</dbReference>
<dbReference type="InterPro" id="IPR000719">
    <property type="entry name" value="Prot_kinase_dom"/>
</dbReference>
<evidence type="ECO:0000256" key="16">
    <source>
        <dbReference type="PROSITE-ProRule" id="PRU10141"/>
    </source>
</evidence>
<evidence type="ECO:0000256" key="7">
    <source>
        <dbReference type="ARBA" id="ARBA00022692"/>
    </source>
</evidence>
<dbReference type="GO" id="GO:0007166">
    <property type="term" value="P:cell surface receptor signaling pathway"/>
    <property type="evidence" value="ECO:0007669"/>
    <property type="project" value="InterPro"/>
</dbReference>
<dbReference type="SUPFAM" id="SSF56112">
    <property type="entry name" value="Protein kinase-like (PK-like)"/>
    <property type="match status" value="1"/>
</dbReference>
<dbReference type="PROSITE" id="PS00107">
    <property type="entry name" value="PROTEIN_KINASE_ATP"/>
    <property type="match status" value="1"/>
</dbReference>
<proteinExistence type="inferred from homology"/>
<dbReference type="Gene3D" id="3.30.200.20">
    <property type="entry name" value="Phosphorylase Kinase, domain 1"/>
    <property type="match status" value="1"/>
</dbReference>
<comment type="similarity">
    <text evidence="2">In the N-terminal section; belongs to the leguminous lectin family.</text>
</comment>
<dbReference type="Pfam" id="PF19584">
    <property type="entry name" value="MCAfunc"/>
    <property type="match status" value="1"/>
</dbReference>
<dbReference type="Gramene" id="PAN43676">
    <property type="protein sequence ID" value="PAN43676"/>
    <property type="gene ID" value="PAHAL_8G254900"/>
</dbReference>
<dbReference type="PROSITE" id="PS00108">
    <property type="entry name" value="PROTEIN_KINASE_ST"/>
    <property type="match status" value="1"/>
</dbReference>
<evidence type="ECO:0000256" key="13">
    <source>
        <dbReference type="ARBA" id="ARBA00023136"/>
    </source>
</evidence>
<dbReference type="GO" id="GO:0002229">
    <property type="term" value="P:defense response to oomycetes"/>
    <property type="evidence" value="ECO:0007669"/>
    <property type="project" value="UniProtKB-ARBA"/>
</dbReference>
<evidence type="ECO:0000313" key="18">
    <source>
        <dbReference type="EMBL" id="PAN43676.1"/>
    </source>
</evidence>
<sequence>MALWNAVSQVATVTQLAGVDAYGLISMIVEAARTVKRNREICQLLARRARMIGDLLQQLERTQLMQHMETRNPVEQLEATLRHAYVLIASCRDGSYLYSCCMGVKRADQLREVQNEITFYLQLFPLVSFVDNTRSWEQLLSRACPLCSREATDDLHAVHRVEHEDRLGTEALMANGFENLGTHPPSKSEEEKTEGQVMNMRGLANLIGGAKGAELLHFSFSQILAATDNLSDGNLVGNGGFGCVYKGKLSNGVDIAVKRHDVSSFQGPHEFRTEIESIPNLRHRNIISLLGCCVQAEESILIYEYMPNKCLASIIADETKRELLNWSKRLRIIKGIADGLVYLHGHSQMCIVHRDIKASNILLDHEMNAKITDFGLALMLAPNTSAEVVVMGTYGYADPEYVATGVISEKADVYGFGIVLLEIISGKLFRSHKLEAKGYPGLPLPDYAHKYKAELLLHKLVDPLLHAEEHESSQIMECLKVALLCIHHLAKHRPTMSEVVTMLGRT</sequence>
<evidence type="ECO:0000256" key="12">
    <source>
        <dbReference type="ARBA" id="ARBA00022989"/>
    </source>
</evidence>
<dbReference type="GO" id="GO:0005524">
    <property type="term" value="F:ATP binding"/>
    <property type="evidence" value="ECO:0007669"/>
    <property type="project" value="UniProtKB-UniRule"/>
</dbReference>
<comment type="similarity">
    <text evidence="3">In the C-terminal section; belongs to the protein kinase superfamily. Ser/Thr protein kinase family.</text>
</comment>
<keyword evidence="14" id="KW-0675">Receptor</keyword>
<comment type="subcellular location">
    <subcellularLocation>
        <location evidence="1">Cell membrane</location>
        <topology evidence="1">Single-pass type I membrane protein</topology>
    </subcellularLocation>
</comment>
<evidence type="ECO:0000256" key="15">
    <source>
        <dbReference type="ARBA" id="ARBA00023180"/>
    </source>
</evidence>
<keyword evidence="8" id="KW-0732">Signal</keyword>
<dbReference type="InterPro" id="IPR036537">
    <property type="entry name" value="Adaptor_Cbl_N_dom_sf"/>
</dbReference>
<protein>
    <recommendedName>
        <fullName evidence="17">Protein kinase domain-containing protein</fullName>
    </recommendedName>
</protein>
<dbReference type="InterPro" id="IPR011009">
    <property type="entry name" value="Kinase-like_dom_sf"/>
</dbReference>
<dbReference type="Gene3D" id="1.10.510.10">
    <property type="entry name" value="Transferase(Phosphotransferase) domain 1"/>
    <property type="match status" value="1"/>
</dbReference>
<dbReference type="Proteomes" id="UP000243499">
    <property type="component" value="Chromosome 8"/>
</dbReference>
<evidence type="ECO:0000256" key="10">
    <source>
        <dbReference type="ARBA" id="ARBA00022777"/>
    </source>
</evidence>
<dbReference type="InterPro" id="IPR008271">
    <property type="entry name" value="Ser/Thr_kinase_AS"/>
</dbReference>
<dbReference type="GO" id="GO:0005886">
    <property type="term" value="C:plasma membrane"/>
    <property type="evidence" value="ECO:0007669"/>
    <property type="project" value="UniProtKB-SubCell"/>
</dbReference>
<evidence type="ECO:0000256" key="1">
    <source>
        <dbReference type="ARBA" id="ARBA00004251"/>
    </source>
</evidence>
<dbReference type="PANTHER" id="PTHR27006:SF601">
    <property type="entry name" value="PROTEIN KINASE DOMAIN-CONTAINING PROTEIN"/>
    <property type="match status" value="1"/>
</dbReference>
<dbReference type="InterPro" id="IPR059179">
    <property type="entry name" value="MLKL-like_MCAfunc"/>
</dbReference>
<evidence type="ECO:0000256" key="11">
    <source>
        <dbReference type="ARBA" id="ARBA00022840"/>
    </source>
</evidence>
<dbReference type="PANTHER" id="PTHR27006">
    <property type="entry name" value="PROMASTIGOTE SURFACE ANTIGEN PROTEIN PSA"/>
    <property type="match status" value="1"/>
</dbReference>
<feature type="binding site" evidence="16">
    <location>
        <position position="258"/>
    </location>
    <ligand>
        <name>ATP</name>
        <dbReference type="ChEBI" id="CHEBI:30616"/>
    </ligand>
</feature>
<keyword evidence="5" id="KW-0723">Serine/threonine-protein kinase</keyword>
<keyword evidence="12" id="KW-1133">Transmembrane helix</keyword>
<evidence type="ECO:0000256" key="9">
    <source>
        <dbReference type="ARBA" id="ARBA00022741"/>
    </source>
</evidence>
<evidence type="ECO:0000256" key="3">
    <source>
        <dbReference type="ARBA" id="ARBA00010217"/>
    </source>
</evidence>
<evidence type="ECO:0000256" key="5">
    <source>
        <dbReference type="ARBA" id="ARBA00022527"/>
    </source>
</evidence>
<keyword evidence="7" id="KW-0812">Transmembrane</keyword>
<evidence type="ECO:0000256" key="6">
    <source>
        <dbReference type="ARBA" id="ARBA00022679"/>
    </source>
</evidence>
<gene>
    <name evidence="18" type="ORF">PAHAL_8G254900</name>
</gene>
<keyword evidence="10" id="KW-0418">Kinase</keyword>
<dbReference type="FunFam" id="3.30.200.20:FF:000039">
    <property type="entry name" value="receptor-like protein kinase FERONIA"/>
    <property type="match status" value="1"/>
</dbReference>
<name>A0A2S3IFM3_9POAL</name>
<evidence type="ECO:0000256" key="14">
    <source>
        <dbReference type="ARBA" id="ARBA00023170"/>
    </source>
</evidence>
<dbReference type="FunFam" id="1.10.510.10:FF:000240">
    <property type="entry name" value="Lectin-domain containing receptor kinase A4.3"/>
    <property type="match status" value="1"/>
</dbReference>
<dbReference type="PROSITE" id="PS50011">
    <property type="entry name" value="PROTEIN_KINASE_DOM"/>
    <property type="match status" value="1"/>
</dbReference>
<keyword evidence="6" id="KW-0808">Transferase</keyword>
<organism evidence="18">
    <name type="scientific">Panicum hallii</name>
    <dbReference type="NCBI Taxonomy" id="206008"/>
    <lineage>
        <taxon>Eukaryota</taxon>
        <taxon>Viridiplantae</taxon>
        <taxon>Streptophyta</taxon>
        <taxon>Embryophyta</taxon>
        <taxon>Tracheophyta</taxon>
        <taxon>Spermatophyta</taxon>
        <taxon>Magnoliopsida</taxon>
        <taxon>Liliopsida</taxon>
        <taxon>Poales</taxon>
        <taxon>Poaceae</taxon>
        <taxon>PACMAD clade</taxon>
        <taxon>Panicoideae</taxon>
        <taxon>Panicodae</taxon>
        <taxon>Paniceae</taxon>
        <taxon>Panicinae</taxon>
        <taxon>Panicum</taxon>
        <taxon>Panicum sect. Panicum</taxon>
    </lineage>
</organism>
<reference evidence="18" key="1">
    <citation type="submission" date="2018-04" db="EMBL/GenBank/DDBJ databases">
        <title>WGS assembly of Panicum hallii.</title>
        <authorList>
            <person name="Lovell J."/>
            <person name="Jenkins J."/>
            <person name="Lowry D."/>
            <person name="Mamidi S."/>
            <person name="Sreedasyam A."/>
            <person name="Weng X."/>
            <person name="Barry K."/>
            <person name="Bonette J."/>
            <person name="Campitelli B."/>
            <person name="Daum C."/>
            <person name="Gordon S."/>
            <person name="Gould B."/>
            <person name="Lipzen A."/>
            <person name="Macqueen A."/>
            <person name="Palacio-Mejia J."/>
            <person name="Plott C."/>
            <person name="Shakirov E."/>
            <person name="Shu S."/>
            <person name="Yoshinaga Y."/>
            <person name="Zane M."/>
            <person name="Rokhsar D."/>
            <person name="Grimwood J."/>
            <person name="Schmutz J."/>
            <person name="Juenger T."/>
        </authorList>
    </citation>
    <scope>NUCLEOTIDE SEQUENCE [LARGE SCALE GENOMIC DNA]</scope>
    <source>
        <strain evidence="18">FIL2</strain>
    </source>
</reference>
<evidence type="ECO:0000259" key="17">
    <source>
        <dbReference type="PROSITE" id="PS50011"/>
    </source>
</evidence>
<keyword evidence="13" id="KW-0472">Membrane</keyword>
<dbReference type="GO" id="GO:0004674">
    <property type="term" value="F:protein serine/threonine kinase activity"/>
    <property type="evidence" value="ECO:0007669"/>
    <property type="project" value="UniProtKB-KW"/>
</dbReference>
<evidence type="ECO:0000256" key="8">
    <source>
        <dbReference type="ARBA" id="ARBA00022729"/>
    </source>
</evidence>
<evidence type="ECO:0000256" key="2">
    <source>
        <dbReference type="ARBA" id="ARBA00008536"/>
    </source>
</evidence>
<dbReference type="Gene3D" id="1.20.930.20">
    <property type="entry name" value="Adaptor protein Cbl, N-terminal domain"/>
    <property type="match status" value="1"/>
</dbReference>
<dbReference type="SMART" id="SM00220">
    <property type="entry name" value="S_TKc"/>
    <property type="match status" value="1"/>
</dbReference>
<dbReference type="InterPro" id="IPR017441">
    <property type="entry name" value="Protein_kinase_ATP_BS"/>
</dbReference>